<protein>
    <submittedName>
        <fullName evidence="2">Unannotated protein</fullName>
    </submittedName>
</protein>
<dbReference type="EMBL" id="CAFBMK010000478">
    <property type="protein sequence ID" value="CAB4960494.1"/>
    <property type="molecule type" value="Genomic_DNA"/>
</dbReference>
<keyword evidence="1" id="KW-0472">Membrane</keyword>
<accession>A0A6J7L443</accession>
<gene>
    <name evidence="2" type="ORF">UFOPK3564_04029</name>
</gene>
<keyword evidence="1" id="KW-0812">Transmembrane</keyword>
<proteinExistence type="predicted"/>
<dbReference type="Pfam" id="PF10092">
    <property type="entry name" value="DUF2330"/>
    <property type="match status" value="1"/>
</dbReference>
<reference evidence="2" key="1">
    <citation type="submission" date="2020-05" db="EMBL/GenBank/DDBJ databases">
        <authorList>
            <person name="Chiriac C."/>
            <person name="Salcher M."/>
            <person name="Ghai R."/>
            <person name="Kavagutti S V."/>
        </authorList>
    </citation>
    <scope>NUCLEOTIDE SEQUENCE</scope>
</reference>
<evidence type="ECO:0000313" key="2">
    <source>
        <dbReference type="EMBL" id="CAB4960494.1"/>
    </source>
</evidence>
<keyword evidence="1" id="KW-1133">Transmembrane helix</keyword>
<evidence type="ECO:0000256" key="1">
    <source>
        <dbReference type="SAM" id="Phobius"/>
    </source>
</evidence>
<sequence length="375" mass="39488">MSRRPSVRPLPRRAVPAALAVLVLCSLAVLAGARPAGACACGIAYGSTAGTERALLSLRDGRQEIVLGLDLAPPDAGSSSARRPAVLLPVPATPTVSALADDEATIFSALELATRPVVTREGGDDGDGATAGAPGSGVSVLSRERIGGYDVTRLRAGDAGALRDWLDRGGYETPAAAEPILADYVRRDWAFVAIRLADPVAGDRGTLSPLRVSFASRRLVYPLRLSSVSRRPVDVQLYVAGEHRVLATGFDTYFAGAVAGLDPALPAAARDLVRGPYLTRLGIASDDPARIRSDVFFREGASDRLFRASEDYPYETVQNFALGPLPKDLPGQGDDAPLTDAPGGAAWLLLFPAIGLSVLLVFAVLRLRERFRGRA</sequence>
<organism evidence="2">
    <name type="scientific">freshwater metagenome</name>
    <dbReference type="NCBI Taxonomy" id="449393"/>
    <lineage>
        <taxon>unclassified sequences</taxon>
        <taxon>metagenomes</taxon>
        <taxon>ecological metagenomes</taxon>
    </lineage>
</organism>
<dbReference type="AlphaFoldDB" id="A0A6J7L443"/>
<dbReference type="InterPro" id="IPR019283">
    <property type="entry name" value="DUF2330"/>
</dbReference>
<feature type="transmembrane region" description="Helical" evidence="1">
    <location>
        <begin position="345"/>
        <end position="365"/>
    </location>
</feature>
<name>A0A6J7L443_9ZZZZ</name>